<reference evidence="4 5" key="1">
    <citation type="submission" date="2024-04" db="EMBL/GenBank/DDBJ databases">
        <title>Polymorphospora sp. isolated from Baiyangdian Lake in Xiong'an New Area.</title>
        <authorList>
            <person name="Zhang X."/>
            <person name="Liu J."/>
        </authorList>
    </citation>
    <scope>NUCLEOTIDE SEQUENCE [LARGE SCALE GENOMIC DNA]</scope>
    <source>
        <strain evidence="4 5">2-325</strain>
    </source>
</reference>
<evidence type="ECO:0000313" key="5">
    <source>
        <dbReference type="Proteomes" id="UP001582793"/>
    </source>
</evidence>
<dbReference type="PANTHER" id="PTHR13078">
    <property type="entry name" value="PEROXISOMAL MULTIFUNCTIONAL ENZYME TYPE 2-RELATED"/>
    <property type="match status" value="1"/>
</dbReference>
<keyword evidence="5" id="KW-1185">Reference proteome</keyword>
<sequence>MTMTIDLDTLLGWQFPVIEQSYDERDAILYALGVGLGTDPTDEQQLRFLYEEGMVAFPTLALVLGHPGPWYSDPATGIDWIRVVHGEQDLRIHQPLRPRDDIVCHTRVTDVIDKGPGRPALVYWERRVSRRDTGEPLCTLSSTLVCRNDGGFGGPPGPARPRAAVPDRPATTWCDLPTSPRAGLIYRLSGDRNPLHVDPRVAREAGFERPILHGLCTLGVAAHAILRSVLDYEAGRLVGLSGRFSAPMLPGETVRTHLWLEDGNVAFRCVSLDRDLTVIDGGLAVLAGAAETVGATA</sequence>
<proteinExistence type="inferred from homology"/>
<dbReference type="RefSeq" id="WP_375735255.1">
    <property type="nucleotide sequence ID" value="NZ_JBCGDC010000060.1"/>
</dbReference>
<dbReference type="CDD" id="cd03448">
    <property type="entry name" value="HDE_HSD"/>
    <property type="match status" value="1"/>
</dbReference>
<dbReference type="InterPro" id="IPR054357">
    <property type="entry name" value="MFE-2_N"/>
</dbReference>
<dbReference type="Pfam" id="PF01575">
    <property type="entry name" value="MaoC_dehydratas"/>
    <property type="match status" value="1"/>
</dbReference>
<evidence type="ECO:0000259" key="2">
    <source>
        <dbReference type="Pfam" id="PF01575"/>
    </source>
</evidence>
<organism evidence="4 5">
    <name type="scientific">Polymorphospora lycopeni</name>
    <dbReference type="NCBI Taxonomy" id="3140240"/>
    <lineage>
        <taxon>Bacteria</taxon>
        <taxon>Bacillati</taxon>
        <taxon>Actinomycetota</taxon>
        <taxon>Actinomycetes</taxon>
        <taxon>Micromonosporales</taxon>
        <taxon>Micromonosporaceae</taxon>
        <taxon>Polymorphospora</taxon>
    </lineage>
</organism>
<comment type="caution">
    <text evidence="4">The sequence shown here is derived from an EMBL/GenBank/DDBJ whole genome shotgun (WGS) entry which is preliminary data.</text>
</comment>
<comment type="similarity">
    <text evidence="1">Belongs to the enoyl-CoA hydratase/isomerase family.</text>
</comment>
<dbReference type="Gene3D" id="3.10.129.10">
    <property type="entry name" value="Hotdog Thioesterase"/>
    <property type="match status" value="1"/>
</dbReference>
<dbReference type="Proteomes" id="UP001582793">
    <property type="component" value="Unassembled WGS sequence"/>
</dbReference>
<gene>
    <name evidence="4" type="ORF">AAFH96_20480</name>
</gene>
<dbReference type="EMBL" id="JBCGDC010000060">
    <property type="protein sequence ID" value="MFB6395469.1"/>
    <property type="molecule type" value="Genomic_DNA"/>
</dbReference>
<dbReference type="SUPFAM" id="SSF54637">
    <property type="entry name" value="Thioesterase/thiol ester dehydrase-isomerase"/>
    <property type="match status" value="2"/>
</dbReference>
<feature type="domain" description="Peroxisomal multifunctional enzyme type 2-like N-terminal" evidence="3">
    <location>
        <begin position="21"/>
        <end position="147"/>
    </location>
</feature>
<evidence type="ECO:0000256" key="1">
    <source>
        <dbReference type="ARBA" id="ARBA00005254"/>
    </source>
</evidence>
<feature type="domain" description="MaoC-like" evidence="2">
    <location>
        <begin position="165"/>
        <end position="270"/>
    </location>
</feature>
<name>A0ABV5CTY5_9ACTN</name>
<dbReference type="PANTHER" id="PTHR13078:SF56">
    <property type="entry name" value="PEROXISOMAL MULTIFUNCTIONAL ENZYME TYPE 2"/>
    <property type="match status" value="1"/>
</dbReference>
<accession>A0ABV5CTY5</accession>
<evidence type="ECO:0000313" key="4">
    <source>
        <dbReference type="EMBL" id="MFB6395469.1"/>
    </source>
</evidence>
<dbReference type="InterPro" id="IPR029069">
    <property type="entry name" value="HotDog_dom_sf"/>
</dbReference>
<evidence type="ECO:0000259" key="3">
    <source>
        <dbReference type="Pfam" id="PF22622"/>
    </source>
</evidence>
<dbReference type="Pfam" id="PF22622">
    <property type="entry name" value="MFE-2_hydrat-2_N"/>
    <property type="match status" value="1"/>
</dbReference>
<protein>
    <submittedName>
        <fullName evidence="4">MaoC/PaaZ C-terminal domain-containing protein</fullName>
    </submittedName>
</protein>
<dbReference type="InterPro" id="IPR002539">
    <property type="entry name" value="MaoC-like_dom"/>
</dbReference>